<feature type="compositionally biased region" description="Basic residues" evidence="5">
    <location>
        <begin position="9"/>
        <end position="22"/>
    </location>
</feature>
<dbReference type="PANTHER" id="PTHR12532:SF6">
    <property type="entry name" value="TRANSCRIPTIONAL REGULATORY PROTEIN YEBC-RELATED"/>
    <property type="match status" value="1"/>
</dbReference>
<keyword evidence="3" id="KW-0963">Cytoplasm</keyword>
<dbReference type="InterPro" id="IPR002876">
    <property type="entry name" value="Transcrip_reg_TACO1-like"/>
</dbReference>
<evidence type="ECO:0000256" key="4">
    <source>
        <dbReference type="ARBA" id="ARBA00023125"/>
    </source>
</evidence>
<dbReference type="Gene3D" id="1.10.10.200">
    <property type="match status" value="1"/>
</dbReference>
<comment type="caution">
    <text evidence="8">The sequence shown here is derived from an EMBL/GenBank/DDBJ whole genome shotgun (WGS) entry which is preliminary data.</text>
</comment>
<dbReference type="Pfam" id="PF20772">
    <property type="entry name" value="TACO1_YebC_N"/>
    <property type="match status" value="1"/>
</dbReference>
<evidence type="ECO:0000256" key="1">
    <source>
        <dbReference type="ARBA" id="ARBA00004173"/>
    </source>
</evidence>
<evidence type="ECO:0000259" key="6">
    <source>
        <dbReference type="Pfam" id="PF01709"/>
    </source>
</evidence>
<dbReference type="FunFam" id="1.10.10.200:FF:000002">
    <property type="entry name" value="Probable transcriptional regulatory protein CLM62_37755"/>
    <property type="match status" value="1"/>
</dbReference>
<dbReference type="NCBIfam" id="NF009044">
    <property type="entry name" value="PRK12378.1"/>
    <property type="match status" value="1"/>
</dbReference>
<dbReference type="NCBIfam" id="NF001030">
    <property type="entry name" value="PRK00110.1"/>
    <property type="match status" value="1"/>
</dbReference>
<evidence type="ECO:0000259" key="7">
    <source>
        <dbReference type="Pfam" id="PF20772"/>
    </source>
</evidence>
<name>A0A0F9K4M6_9ZZZZ</name>
<comment type="subcellular location">
    <subcellularLocation>
        <location evidence="1">Mitochondrion</location>
    </subcellularLocation>
</comment>
<dbReference type="PANTHER" id="PTHR12532">
    <property type="entry name" value="TRANSLATIONAL ACTIVATOR OF CYTOCHROME C OXIDASE 1"/>
    <property type="match status" value="1"/>
</dbReference>
<gene>
    <name evidence="8" type="ORF">LCGC14_1746300</name>
</gene>
<comment type="similarity">
    <text evidence="2">Belongs to the TACO1 family.</text>
</comment>
<dbReference type="Pfam" id="PF01709">
    <property type="entry name" value="Transcrip_reg"/>
    <property type="match status" value="1"/>
</dbReference>
<feature type="domain" description="TACO1/YebC-like second and third" evidence="6">
    <location>
        <begin position="82"/>
        <end position="232"/>
    </location>
</feature>
<evidence type="ECO:0000256" key="2">
    <source>
        <dbReference type="ARBA" id="ARBA00008724"/>
    </source>
</evidence>
<dbReference type="GO" id="GO:0003677">
    <property type="term" value="F:DNA binding"/>
    <property type="evidence" value="ECO:0007669"/>
    <property type="project" value="UniProtKB-KW"/>
</dbReference>
<keyword evidence="4" id="KW-0238">DNA-binding</keyword>
<dbReference type="InterPro" id="IPR048300">
    <property type="entry name" value="TACO1_YebC-like_2nd/3rd_dom"/>
</dbReference>
<dbReference type="InterPro" id="IPR017856">
    <property type="entry name" value="Integrase-like_N"/>
</dbReference>
<dbReference type="GO" id="GO:0005829">
    <property type="term" value="C:cytosol"/>
    <property type="evidence" value="ECO:0007669"/>
    <property type="project" value="TreeGrafter"/>
</dbReference>
<evidence type="ECO:0000256" key="3">
    <source>
        <dbReference type="ARBA" id="ARBA00022490"/>
    </source>
</evidence>
<evidence type="ECO:0008006" key="9">
    <source>
        <dbReference type="Google" id="ProtNLM"/>
    </source>
</evidence>
<feature type="region of interest" description="Disordered" evidence="5">
    <location>
        <begin position="1"/>
        <end position="22"/>
    </location>
</feature>
<dbReference type="NCBIfam" id="TIGR01033">
    <property type="entry name" value="YebC/PmpR family DNA-binding transcriptional regulator"/>
    <property type="match status" value="1"/>
</dbReference>
<dbReference type="GO" id="GO:0005739">
    <property type="term" value="C:mitochondrion"/>
    <property type="evidence" value="ECO:0007669"/>
    <property type="project" value="UniProtKB-SubCell"/>
</dbReference>
<evidence type="ECO:0000256" key="5">
    <source>
        <dbReference type="SAM" id="MobiDB-lite"/>
    </source>
</evidence>
<dbReference type="EMBL" id="LAZR01016048">
    <property type="protein sequence ID" value="KKM06208.1"/>
    <property type="molecule type" value="Genomic_DNA"/>
</dbReference>
<protein>
    <recommendedName>
        <fullName evidence="9">Transcriptional regulatory protein</fullName>
    </recommendedName>
</protein>
<proteinExistence type="inferred from homology"/>
<accession>A0A0F9K4M6</accession>
<organism evidence="8">
    <name type="scientific">marine sediment metagenome</name>
    <dbReference type="NCBI Taxonomy" id="412755"/>
    <lineage>
        <taxon>unclassified sequences</taxon>
        <taxon>metagenomes</taxon>
        <taxon>ecological metagenomes</taxon>
    </lineage>
</organism>
<dbReference type="AlphaFoldDB" id="A0A0F9K4M6"/>
<dbReference type="InterPro" id="IPR029072">
    <property type="entry name" value="YebC-like"/>
</dbReference>
<dbReference type="SUPFAM" id="SSF75625">
    <property type="entry name" value="YebC-like"/>
    <property type="match status" value="1"/>
</dbReference>
<feature type="domain" description="TACO1/YebC-like N-terminal" evidence="7">
    <location>
        <begin position="5"/>
        <end position="75"/>
    </location>
</feature>
<dbReference type="InterPro" id="IPR026564">
    <property type="entry name" value="Transcrip_reg_TACO1-like_dom3"/>
</dbReference>
<dbReference type="InterPro" id="IPR049083">
    <property type="entry name" value="TACO1_YebC_N"/>
</dbReference>
<dbReference type="HAMAP" id="MF_00693">
    <property type="entry name" value="Transcrip_reg_TACO1"/>
    <property type="match status" value="1"/>
</dbReference>
<reference evidence="8" key="1">
    <citation type="journal article" date="2015" name="Nature">
        <title>Complex archaea that bridge the gap between prokaryotes and eukaryotes.</title>
        <authorList>
            <person name="Spang A."/>
            <person name="Saw J.H."/>
            <person name="Jorgensen S.L."/>
            <person name="Zaremba-Niedzwiedzka K."/>
            <person name="Martijn J."/>
            <person name="Lind A.E."/>
            <person name="van Eijk R."/>
            <person name="Schleper C."/>
            <person name="Guy L."/>
            <person name="Ettema T.J."/>
        </authorList>
    </citation>
    <scope>NUCLEOTIDE SEQUENCE</scope>
</reference>
<dbReference type="Gene3D" id="3.30.70.980">
    <property type="match status" value="2"/>
</dbReference>
<sequence>MAGHSKWANIKHKKERADKKKGKLFSRIAKEIISAVKEGGTDPKANAKLKLAIQKAKDANLPNDVIDRNIKKASSKDQKDYLEMSYELYGFGGVGLIIDIMTDNKNRIASDIRIVTNKCGGSVASPGSVAFNFQRKGILKIVKKLAKEDELFMKATDLGAEDFLVDDEIYTIICAVEDLHKIKNGLDIKLETSLEMIPKTFIECSDEDIDSNIKLIEFLENIDDVDAVYHNMKI</sequence>
<evidence type="ECO:0000313" key="8">
    <source>
        <dbReference type="EMBL" id="KKM06208.1"/>
    </source>
</evidence>